<proteinExistence type="inferred from homology"/>
<evidence type="ECO:0000256" key="10">
    <source>
        <dbReference type="NCBIfam" id="TIGR00260"/>
    </source>
</evidence>
<evidence type="ECO:0000256" key="7">
    <source>
        <dbReference type="ARBA" id="ARBA00022697"/>
    </source>
</evidence>
<dbReference type="InterPro" id="IPR037158">
    <property type="entry name" value="Thr_synth_N_sf"/>
</dbReference>
<dbReference type="Gene3D" id="3.90.1380.10">
    <property type="entry name" value="Threonine synthase, N-terminal domain"/>
    <property type="match status" value="1"/>
</dbReference>
<dbReference type="PANTHER" id="PTHR42690:SF1">
    <property type="entry name" value="THREONINE SYNTHASE-LIKE 2"/>
    <property type="match status" value="1"/>
</dbReference>
<dbReference type="RefSeq" id="WP_034733351.1">
    <property type="nucleotide sequence ID" value="NZ_JPIN01000011.1"/>
</dbReference>
<evidence type="ECO:0000313" key="13">
    <source>
        <dbReference type="EMBL" id="KFZ28215.1"/>
    </source>
</evidence>
<dbReference type="UniPathway" id="UPA00050">
    <property type="reaction ID" value="UER00065"/>
</dbReference>
<dbReference type="EMBL" id="JPIN01000011">
    <property type="protein sequence ID" value="KFZ28215.1"/>
    <property type="molecule type" value="Genomic_DNA"/>
</dbReference>
<dbReference type="GO" id="GO:0009088">
    <property type="term" value="P:threonine biosynthetic process"/>
    <property type="evidence" value="ECO:0007669"/>
    <property type="project" value="UniProtKB-UniRule"/>
</dbReference>
<sequence>MSLVNLLDPSQRVSFLEAVQLGLGRNQGLFFFDLAAPWPQLDLDQLLAMPFAQRSGHILAALTDNEISPTRMSELTEQAFNFPAPVVPISATVSCLELFHGPTLAFKDFGARFMALALAAAQRTAAQQASPPATTIVTATSGDTGAAVAAAFYRQPNVNVVVLYPEGKVSPLQAKLFTTLNDNVQSIAINGDFDQCQALVKQLFNDPEAATQLQLNSANSINISRLFAQVCYYFEAWAQLPQAQREHTVICVPSGNFGNVCAALIALQLGLPVKRVIAATNSNDTVPRYLQNQQWQPQPTQATLSNAMDISAPNNWPRVEALLNHNPQLRNKFSAVAISEADTIKATQALHQQGYLSEPHAAVAWAALQQTQQPEEHGLIIGTAHPAKFAERVEHLIKAPVELPAALQQVLEKPELNLRMNADYQQLKAHLLKQSQNKG</sequence>
<dbReference type="OrthoDB" id="9763107at2"/>
<evidence type="ECO:0000313" key="14">
    <source>
        <dbReference type="Proteomes" id="UP000053718"/>
    </source>
</evidence>
<evidence type="ECO:0000256" key="1">
    <source>
        <dbReference type="ARBA" id="ARBA00001933"/>
    </source>
</evidence>
<dbReference type="EC" id="4.2.3.1" evidence="4 10"/>
<dbReference type="eggNOG" id="COG0498">
    <property type="taxonomic scope" value="Bacteria"/>
</dbReference>
<dbReference type="InterPro" id="IPR000634">
    <property type="entry name" value="Ser/Thr_deHydtase_PyrdxlP-BS"/>
</dbReference>
<comment type="catalytic activity">
    <reaction evidence="9">
        <text>O-phospho-L-homoserine + H2O = L-threonine + phosphate</text>
        <dbReference type="Rhea" id="RHEA:10840"/>
        <dbReference type="ChEBI" id="CHEBI:15377"/>
        <dbReference type="ChEBI" id="CHEBI:43474"/>
        <dbReference type="ChEBI" id="CHEBI:57590"/>
        <dbReference type="ChEBI" id="CHEBI:57926"/>
        <dbReference type="EC" id="4.2.3.1"/>
    </reaction>
</comment>
<dbReference type="FunFam" id="3.40.50.1100:FF:000022">
    <property type="entry name" value="Threonine synthase"/>
    <property type="match status" value="1"/>
</dbReference>
<accession>A0A094IKI2</accession>
<evidence type="ECO:0000256" key="4">
    <source>
        <dbReference type="ARBA" id="ARBA00013028"/>
    </source>
</evidence>
<dbReference type="InterPro" id="IPR051166">
    <property type="entry name" value="Threonine_Synthase"/>
</dbReference>
<evidence type="ECO:0000256" key="11">
    <source>
        <dbReference type="PIRSR" id="PIRSR604450-51"/>
    </source>
</evidence>
<dbReference type="SUPFAM" id="SSF53686">
    <property type="entry name" value="Tryptophan synthase beta subunit-like PLP-dependent enzymes"/>
    <property type="match status" value="1"/>
</dbReference>
<comment type="cofactor">
    <cofactor evidence="1 11">
        <name>pyridoxal 5'-phosphate</name>
        <dbReference type="ChEBI" id="CHEBI:597326"/>
    </cofactor>
</comment>
<dbReference type="InterPro" id="IPR004450">
    <property type="entry name" value="Thr_synthase-like"/>
</dbReference>
<keyword evidence="8 11" id="KW-0663">Pyridoxal phosphate</keyword>
<evidence type="ECO:0000256" key="6">
    <source>
        <dbReference type="ARBA" id="ARBA00022605"/>
    </source>
</evidence>
<evidence type="ECO:0000256" key="3">
    <source>
        <dbReference type="ARBA" id="ARBA00005517"/>
    </source>
</evidence>
<dbReference type="PANTHER" id="PTHR42690">
    <property type="entry name" value="THREONINE SYNTHASE FAMILY MEMBER"/>
    <property type="match status" value="1"/>
</dbReference>
<dbReference type="AlphaFoldDB" id="A0A094IKI2"/>
<gene>
    <name evidence="13" type="ORF">IDAT_10295</name>
</gene>
<organism evidence="13 14">
    <name type="scientific">Pseudidiomarina atlantica</name>
    <dbReference type="NCBI Taxonomy" id="1517416"/>
    <lineage>
        <taxon>Bacteria</taxon>
        <taxon>Pseudomonadati</taxon>
        <taxon>Pseudomonadota</taxon>
        <taxon>Gammaproteobacteria</taxon>
        <taxon>Alteromonadales</taxon>
        <taxon>Idiomarinaceae</taxon>
        <taxon>Pseudidiomarina</taxon>
    </lineage>
</organism>
<feature type="modified residue" description="N6-(pyridoxal phosphate)lysine" evidence="11">
    <location>
        <position position="107"/>
    </location>
</feature>
<comment type="similarity">
    <text evidence="3">Belongs to the threonine synthase family.</text>
</comment>
<name>A0A094IKI2_9GAMM</name>
<keyword evidence="7" id="KW-0791">Threonine biosynthesis</keyword>
<dbReference type="Proteomes" id="UP000053718">
    <property type="component" value="Unassembled WGS sequence"/>
</dbReference>
<feature type="domain" description="Tryptophan synthase beta chain-like PALP" evidence="12">
    <location>
        <begin position="97"/>
        <end position="371"/>
    </location>
</feature>
<comment type="caution">
    <text evidence="13">The sequence shown here is derived from an EMBL/GenBank/DDBJ whole genome shotgun (WGS) entry which is preliminary data.</text>
</comment>
<dbReference type="InterPro" id="IPR036052">
    <property type="entry name" value="TrpB-like_PALP_sf"/>
</dbReference>
<evidence type="ECO:0000259" key="12">
    <source>
        <dbReference type="Pfam" id="PF00291"/>
    </source>
</evidence>
<evidence type="ECO:0000256" key="8">
    <source>
        <dbReference type="ARBA" id="ARBA00022898"/>
    </source>
</evidence>
<dbReference type="Pfam" id="PF00291">
    <property type="entry name" value="PALP"/>
    <property type="match status" value="1"/>
</dbReference>
<evidence type="ECO:0000256" key="5">
    <source>
        <dbReference type="ARBA" id="ARBA00018679"/>
    </source>
</evidence>
<dbReference type="PROSITE" id="PS00165">
    <property type="entry name" value="DEHYDRATASE_SER_THR"/>
    <property type="match status" value="1"/>
</dbReference>
<dbReference type="InterPro" id="IPR001926">
    <property type="entry name" value="TrpB-like_PALP"/>
</dbReference>
<dbReference type="Gene3D" id="3.40.50.1100">
    <property type="match status" value="2"/>
</dbReference>
<dbReference type="GO" id="GO:0004795">
    <property type="term" value="F:threonine synthase activity"/>
    <property type="evidence" value="ECO:0007669"/>
    <property type="project" value="UniProtKB-UniRule"/>
</dbReference>
<dbReference type="GO" id="GO:0030170">
    <property type="term" value="F:pyridoxal phosphate binding"/>
    <property type="evidence" value="ECO:0007669"/>
    <property type="project" value="InterPro"/>
</dbReference>
<evidence type="ECO:0000256" key="9">
    <source>
        <dbReference type="ARBA" id="ARBA00049144"/>
    </source>
</evidence>
<dbReference type="STRING" id="1517416.IDAT_10295"/>
<comment type="pathway">
    <text evidence="2">Amino-acid biosynthesis; L-threonine biosynthesis; L-threonine from L-aspartate: step 5/5.</text>
</comment>
<dbReference type="NCBIfam" id="TIGR00260">
    <property type="entry name" value="thrC"/>
    <property type="match status" value="1"/>
</dbReference>
<keyword evidence="6" id="KW-0028">Amino-acid biosynthesis</keyword>
<protein>
    <recommendedName>
        <fullName evidence="5 10">Threonine synthase</fullName>
        <ecNumber evidence="4 10">4.2.3.1</ecNumber>
    </recommendedName>
</protein>
<evidence type="ECO:0000256" key="2">
    <source>
        <dbReference type="ARBA" id="ARBA00004979"/>
    </source>
</evidence>
<reference evidence="13 14" key="1">
    <citation type="submission" date="2014-06" db="EMBL/GenBank/DDBJ databases">
        <title>Draft genome sequence of Idiomarina sp. MCCC 1A10513.</title>
        <authorList>
            <person name="Du J."/>
            <person name="Lai Q."/>
            <person name="Shao Z."/>
        </authorList>
    </citation>
    <scope>NUCLEOTIDE SEQUENCE [LARGE SCALE GENOMIC DNA]</scope>
    <source>
        <strain evidence="13 14">MCCC 1A10513</strain>
    </source>
</reference>
<keyword evidence="14" id="KW-1185">Reference proteome</keyword>